<evidence type="ECO:0000313" key="2">
    <source>
        <dbReference type="EMBL" id="KAJ3480630.1"/>
    </source>
</evidence>
<protein>
    <submittedName>
        <fullName evidence="2">Uncharacterized protein</fullName>
    </submittedName>
</protein>
<comment type="caution">
    <text evidence="2">The sequence shown here is derived from an EMBL/GenBank/DDBJ whole genome shotgun (WGS) entry which is preliminary data.</text>
</comment>
<sequence>MDMNSTHHSFPLVVPSTPRPRIAQKPQPVMEKPEESERFRMRRMRIRQYEREQALEDKAAVIMIQQHRDSLLQQFAAVKTEFSDLDGLSWADPQAQRLLAHWHVSTKATHYPQSRITAQNENEDPFDGLPISFSSPCQLEGLGSMPPNSILITPSHYYKQAPTARDPASNATRSALATMSSSPQLAYYPPDLSSLDLPTPTLENPYTTLPLPVPQANNMAIGSFPNPSNVVMPGDLRMQRSVASMGKGSYLLEDNGVTFNAETVRKKPTGPRHVA</sequence>
<evidence type="ECO:0000256" key="1">
    <source>
        <dbReference type="SAM" id="MobiDB-lite"/>
    </source>
</evidence>
<name>A0AAD5UZY1_9APHY</name>
<dbReference type="AlphaFoldDB" id="A0AAD5UZY1"/>
<dbReference type="Proteomes" id="UP001212997">
    <property type="component" value="Unassembled WGS sequence"/>
</dbReference>
<dbReference type="EMBL" id="JANAWD010000364">
    <property type="protein sequence ID" value="KAJ3480630.1"/>
    <property type="molecule type" value="Genomic_DNA"/>
</dbReference>
<gene>
    <name evidence="2" type="ORF">NLI96_g8211</name>
</gene>
<keyword evidence="3" id="KW-1185">Reference proteome</keyword>
<accession>A0AAD5UZY1</accession>
<organism evidence="2 3">
    <name type="scientific">Meripilus lineatus</name>
    <dbReference type="NCBI Taxonomy" id="2056292"/>
    <lineage>
        <taxon>Eukaryota</taxon>
        <taxon>Fungi</taxon>
        <taxon>Dikarya</taxon>
        <taxon>Basidiomycota</taxon>
        <taxon>Agaricomycotina</taxon>
        <taxon>Agaricomycetes</taxon>
        <taxon>Polyporales</taxon>
        <taxon>Meripilaceae</taxon>
        <taxon>Meripilus</taxon>
    </lineage>
</organism>
<proteinExistence type="predicted"/>
<evidence type="ECO:0000313" key="3">
    <source>
        <dbReference type="Proteomes" id="UP001212997"/>
    </source>
</evidence>
<reference evidence="2" key="1">
    <citation type="submission" date="2022-07" db="EMBL/GenBank/DDBJ databases">
        <title>Genome Sequence of Physisporinus lineatus.</title>
        <authorList>
            <person name="Buettner E."/>
        </authorList>
    </citation>
    <scope>NUCLEOTIDE SEQUENCE</scope>
    <source>
        <strain evidence="2">VT162</strain>
    </source>
</reference>
<feature type="region of interest" description="Disordered" evidence="1">
    <location>
        <begin position="1"/>
        <end position="38"/>
    </location>
</feature>